<dbReference type="InterPro" id="IPR014284">
    <property type="entry name" value="RNA_pol_sigma-70_dom"/>
</dbReference>
<dbReference type="AlphaFoldDB" id="A0A919FN31"/>
<reference evidence="9" key="2">
    <citation type="submission" date="2020-09" db="EMBL/GenBank/DDBJ databases">
        <authorList>
            <person name="Sun Q."/>
            <person name="Zhou Y."/>
        </authorList>
    </citation>
    <scope>NUCLEOTIDE SEQUENCE</scope>
    <source>
        <strain evidence="9">CGMCC 4.7398</strain>
    </source>
</reference>
<keyword evidence="4" id="KW-0238">DNA-binding</keyword>
<dbReference type="InterPro" id="IPR013325">
    <property type="entry name" value="RNA_pol_sigma_r2"/>
</dbReference>
<keyword evidence="2" id="KW-0805">Transcription regulation</keyword>
<evidence type="ECO:0000256" key="3">
    <source>
        <dbReference type="ARBA" id="ARBA00023082"/>
    </source>
</evidence>
<evidence type="ECO:0000256" key="2">
    <source>
        <dbReference type="ARBA" id="ARBA00023015"/>
    </source>
</evidence>
<accession>A0A919FN31</accession>
<dbReference type="GO" id="GO:0016987">
    <property type="term" value="F:sigma factor activity"/>
    <property type="evidence" value="ECO:0007669"/>
    <property type="project" value="UniProtKB-KW"/>
</dbReference>
<dbReference type="CDD" id="cd06171">
    <property type="entry name" value="Sigma70_r4"/>
    <property type="match status" value="1"/>
</dbReference>
<comment type="caution">
    <text evidence="9">The sequence shown here is derived from an EMBL/GenBank/DDBJ whole genome shotgun (WGS) entry which is preliminary data.</text>
</comment>
<evidence type="ECO:0000313" key="10">
    <source>
        <dbReference type="Proteomes" id="UP000627369"/>
    </source>
</evidence>
<gene>
    <name evidence="9" type="ORF">GCM10017772_13970</name>
</gene>
<evidence type="ECO:0000259" key="8">
    <source>
        <dbReference type="Pfam" id="PF08281"/>
    </source>
</evidence>
<evidence type="ECO:0000313" key="9">
    <source>
        <dbReference type="EMBL" id="GHH69272.1"/>
    </source>
</evidence>
<dbReference type="GO" id="GO:0003677">
    <property type="term" value="F:DNA binding"/>
    <property type="evidence" value="ECO:0007669"/>
    <property type="project" value="UniProtKB-KW"/>
</dbReference>
<dbReference type="Pfam" id="PF04542">
    <property type="entry name" value="Sigma70_r2"/>
    <property type="match status" value="1"/>
</dbReference>
<dbReference type="NCBIfam" id="TIGR02937">
    <property type="entry name" value="sigma70-ECF"/>
    <property type="match status" value="1"/>
</dbReference>
<evidence type="ECO:0000256" key="4">
    <source>
        <dbReference type="ARBA" id="ARBA00023125"/>
    </source>
</evidence>
<name>A0A919FN31_9MICO</name>
<dbReference type="InterPro" id="IPR013249">
    <property type="entry name" value="RNA_pol_sigma70_r4_t2"/>
</dbReference>
<dbReference type="InterPro" id="IPR007627">
    <property type="entry name" value="RNA_pol_sigma70_r2"/>
</dbReference>
<feature type="transmembrane region" description="Helical" evidence="6">
    <location>
        <begin position="205"/>
        <end position="226"/>
    </location>
</feature>
<sequence length="590" mass="63502">MAHWETELTELVMRRSGALVGYAYSLTRDKPQAEDLVQDALVKVYSRLRRPPEMADVGRQTVDLDQPRLTNVEAYVRRAILTIYLDGYRRQSSWTGFKHLLADDLYAPGAERVATARVDVGVALAKLSPRQREAVVLRFFEDMTVPQIAQTLGTRPGTIKRHLSNAMELLRGSLAEIVAPEMETSLEERLGAVSGSVRRRRAAKVGALGGASLVLAGLLAMAALWGPARLLSDPVPPATPSPEVSNGAVGAGWTPQGWTSKGEQFYCGMEVTALVSSSDTVRVELTGDVELVEGVEGNEGHPNDHLAAPIRITRTDAEGPSLDGQGPQLVFAQDGLVVDISGGWNEGGYVMPDAGESADDVAEASATTACGAWTISDIHENYRDQRPAGTYDVYVVLPWAAYEGPRASGLAVSQPVTMEVPAVEVPPLPPLTVDIRDGYQPPWLEGTRLACGVYASDIPGGWAPWEPLGLELNIDSTDDEVTIRLTETEGEAVDTTRTPFTMVWLSDGRVVGVGSDVWSGPVERFRVDANGEWSAVLPITEPDRTCLTDPDAGMPDGDYKLYALTELDPGSGGERQFMSVAAGSQHIAEN</sequence>
<evidence type="ECO:0000256" key="5">
    <source>
        <dbReference type="ARBA" id="ARBA00023163"/>
    </source>
</evidence>
<dbReference type="SUPFAM" id="SSF88946">
    <property type="entry name" value="Sigma2 domain of RNA polymerase sigma factors"/>
    <property type="match status" value="1"/>
</dbReference>
<dbReference type="Gene3D" id="1.10.1740.10">
    <property type="match status" value="1"/>
</dbReference>
<keyword evidence="3" id="KW-0731">Sigma factor</keyword>
<organism evidence="9 10">
    <name type="scientific">Promicromonospora soli</name>
    <dbReference type="NCBI Taxonomy" id="2035533"/>
    <lineage>
        <taxon>Bacteria</taxon>
        <taxon>Bacillati</taxon>
        <taxon>Actinomycetota</taxon>
        <taxon>Actinomycetes</taxon>
        <taxon>Micrococcales</taxon>
        <taxon>Promicromonosporaceae</taxon>
        <taxon>Promicromonospora</taxon>
    </lineage>
</organism>
<comment type="similarity">
    <text evidence="1">Belongs to the sigma-70 factor family. ECF subfamily.</text>
</comment>
<protein>
    <recommendedName>
        <fullName evidence="11">RNA polymerase sigma factor (Sigma-70 family)</fullName>
    </recommendedName>
</protein>
<keyword evidence="10" id="KW-1185">Reference proteome</keyword>
<dbReference type="Pfam" id="PF08281">
    <property type="entry name" value="Sigma70_r4_2"/>
    <property type="match status" value="1"/>
</dbReference>
<dbReference type="Proteomes" id="UP000627369">
    <property type="component" value="Unassembled WGS sequence"/>
</dbReference>
<reference evidence="9" key="1">
    <citation type="journal article" date="2014" name="Int. J. Syst. Evol. Microbiol.">
        <title>Complete genome sequence of Corynebacterium casei LMG S-19264T (=DSM 44701T), isolated from a smear-ripened cheese.</title>
        <authorList>
            <consortium name="US DOE Joint Genome Institute (JGI-PGF)"/>
            <person name="Walter F."/>
            <person name="Albersmeier A."/>
            <person name="Kalinowski J."/>
            <person name="Ruckert C."/>
        </authorList>
    </citation>
    <scope>NUCLEOTIDE SEQUENCE</scope>
    <source>
        <strain evidence="9">CGMCC 4.7398</strain>
    </source>
</reference>
<evidence type="ECO:0000256" key="6">
    <source>
        <dbReference type="SAM" id="Phobius"/>
    </source>
</evidence>
<evidence type="ECO:0000256" key="1">
    <source>
        <dbReference type="ARBA" id="ARBA00010641"/>
    </source>
</evidence>
<evidence type="ECO:0000259" key="7">
    <source>
        <dbReference type="Pfam" id="PF04542"/>
    </source>
</evidence>
<dbReference type="EMBL" id="BNAS01000002">
    <property type="protein sequence ID" value="GHH69272.1"/>
    <property type="molecule type" value="Genomic_DNA"/>
</dbReference>
<keyword evidence="6" id="KW-1133">Transmembrane helix</keyword>
<feature type="domain" description="RNA polymerase sigma-70 region 2" evidence="7">
    <location>
        <begin position="11"/>
        <end position="49"/>
    </location>
</feature>
<keyword evidence="5" id="KW-0804">Transcription</keyword>
<feature type="domain" description="RNA polymerase sigma factor 70 region 4 type 2" evidence="8">
    <location>
        <begin position="121"/>
        <end position="169"/>
    </location>
</feature>
<evidence type="ECO:0008006" key="11">
    <source>
        <dbReference type="Google" id="ProtNLM"/>
    </source>
</evidence>
<dbReference type="InterPro" id="IPR036388">
    <property type="entry name" value="WH-like_DNA-bd_sf"/>
</dbReference>
<keyword evidence="6" id="KW-0812">Transmembrane</keyword>
<dbReference type="SUPFAM" id="SSF88659">
    <property type="entry name" value="Sigma3 and sigma4 domains of RNA polymerase sigma factors"/>
    <property type="match status" value="1"/>
</dbReference>
<dbReference type="InterPro" id="IPR039425">
    <property type="entry name" value="RNA_pol_sigma-70-like"/>
</dbReference>
<dbReference type="PANTHER" id="PTHR43133:SF50">
    <property type="entry name" value="ECF RNA POLYMERASE SIGMA FACTOR SIGM"/>
    <property type="match status" value="1"/>
</dbReference>
<dbReference type="PANTHER" id="PTHR43133">
    <property type="entry name" value="RNA POLYMERASE ECF-TYPE SIGMA FACTO"/>
    <property type="match status" value="1"/>
</dbReference>
<dbReference type="Gene3D" id="1.10.10.10">
    <property type="entry name" value="Winged helix-like DNA-binding domain superfamily/Winged helix DNA-binding domain"/>
    <property type="match status" value="1"/>
</dbReference>
<dbReference type="RefSeq" id="WP_189668571.1">
    <property type="nucleotide sequence ID" value="NZ_BNAS01000002.1"/>
</dbReference>
<dbReference type="InterPro" id="IPR013324">
    <property type="entry name" value="RNA_pol_sigma_r3/r4-like"/>
</dbReference>
<keyword evidence="6" id="KW-0472">Membrane</keyword>
<dbReference type="GO" id="GO:0006352">
    <property type="term" value="P:DNA-templated transcription initiation"/>
    <property type="evidence" value="ECO:0007669"/>
    <property type="project" value="InterPro"/>
</dbReference>
<proteinExistence type="inferred from homology"/>